<keyword evidence="3 7" id="KW-0805">Transcription regulation</keyword>
<evidence type="ECO:0000313" key="10">
    <source>
        <dbReference type="Proteomes" id="UP001341840"/>
    </source>
</evidence>
<comment type="similarity">
    <text evidence="7">Belongs to the Aux/IAA family.</text>
</comment>
<accession>A0ABU6QFH3</accession>
<keyword evidence="4 7" id="KW-0804">Transcription</keyword>
<dbReference type="EMBL" id="JASCZI010000251">
    <property type="protein sequence ID" value="MED6110467.1"/>
    <property type="molecule type" value="Genomic_DNA"/>
</dbReference>
<dbReference type="Proteomes" id="UP001341840">
    <property type="component" value="Unassembled WGS sequence"/>
</dbReference>
<evidence type="ECO:0000256" key="3">
    <source>
        <dbReference type="ARBA" id="ARBA00023015"/>
    </source>
</evidence>
<reference evidence="9 10" key="1">
    <citation type="journal article" date="2023" name="Plants (Basel)">
        <title>Bridging the Gap: Combining Genomics and Transcriptomics Approaches to Understand Stylosanthes scabra, an Orphan Legume from the Brazilian Caatinga.</title>
        <authorList>
            <person name="Ferreira-Neto J.R.C."/>
            <person name="da Silva M.D."/>
            <person name="Binneck E."/>
            <person name="de Melo N.F."/>
            <person name="da Silva R.H."/>
            <person name="de Melo A.L.T.M."/>
            <person name="Pandolfi V."/>
            <person name="Bustamante F.O."/>
            <person name="Brasileiro-Vidal A.C."/>
            <person name="Benko-Iseppon A.M."/>
        </authorList>
    </citation>
    <scope>NUCLEOTIDE SEQUENCE [LARGE SCALE GENOMIC DNA]</scope>
    <source>
        <tissue evidence="9">Leaves</tissue>
    </source>
</reference>
<keyword evidence="10" id="KW-1185">Reference proteome</keyword>
<keyword evidence="7" id="KW-0678">Repressor</keyword>
<dbReference type="InterPro" id="IPR033389">
    <property type="entry name" value="AUX/IAA_dom"/>
</dbReference>
<evidence type="ECO:0000256" key="1">
    <source>
        <dbReference type="ARBA" id="ARBA00004123"/>
    </source>
</evidence>
<keyword evidence="6 7" id="KW-0927">Auxin signaling pathway</keyword>
<evidence type="ECO:0000256" key="6">
    <source>
        <dbReference type="ARBA" id="ARBA00023294"/>
    </source>
</evidence>
<comment type="subcellular location">
    <subcellularLocation>
        <location evidence="1 7">Nucleus</location>
    </subcellularLocation>
</comment>
<evidence type="ECO:0000256" key="7">
    <source>
        <dbReference type="RuleBase" id="RU004549"/>
    </source>
</evidence>
<dbReference type="InterPro" id="IPR044835">
    <property type="entry name" value="ARF_plant"/>
</dbReference>
<proteinExistence type="inferred from homology"/>
<comment type="caution">
    <text evidence="9">The sequence shown here is derived from an EMBL/GenBank/DDBJ whole genome shotgun (WGS) entry which is preliminary data.</text>
</comment>
<keyword evidence="5 7" id="KW-0539">Nucleus</keyword>
<comment type="function">
    <text evidence="7">Aux/IAA proteins are short-lived transcriptional factors that function as repressors of early auxin response genes at low auxin concentrations.</text>
</comment>
<protein>
    <recommendedName>
        <fullName evidence="7">Auxin-induced protein</fullName>
    </recommendedName>
</protein>
<sequence length="123" mass="13877">MDCWLFGVNLTSSYSNVTPSEKELRREASTILDSGPKESIIVCACETQRVQSLNNHSLSNKQGHVPSVRTRTKVKMEGLAVGRAIDLSTLKGYHELILELEKMFDIEGEITSKKKWNIEQICH</sequence>
<dbReference type="Pfam" id="PF02309">
    <property type="entry name" value="AUX_IAA"/>
    <property type="match status" value="1"/>
</dbReference>
<evidence type="ECO:0000256" key="4">
    <source>
        <dbReference type="ARBA" id="ARBA00023163"/>
    </source>
</evidence>
<name>A0ABU6QFH3_9FABA</name>
<evidence type="ECO:0000256" key="5">
    <source>
        <dbReference type="ARBA" id="ARBA00023242"/>
    </source>
</evidence>
<dbReference type="PROSITE" id="PS51745">
    <property type="entry name" value="PB1"/>
    <property type="match status" value="1"/>
</dbReference>
<dbReference type="PANTHER" id="PTHR31384">
    <property type="entry name" value="AUXIN RESPONSE FACTOR 4-RELATED"/>
    <property type="match status" value="1"/>
</dbReference>
<organism evidence="9 10">
    <name type="scientific">Stylosanthes scabra</name>
    <dbReference type="NCBI Taxonomy" id="79078"/>
    <lineage>
        <taxon>Eukaryota</taxon>
        <taxon>Viridiplantae</taxon>
        <taxon>Streptophyta</taxon>
        <taxon>Embryophyta</taxon>
        <taxon>Tracheophyta</taxon>
        <taxon>Spermatophyta</taxon>
        <taxon>Magnoliopsida</taxon>
        <taxon>eudicotyledons</taxon>
        <taxon>Gunneridae</taxon>
        <taxon>Pentapetalae</taxon>
        <taxon>rosids</taxon>
        <taxon>fabids</taxon>
        <taxon>Fabales</taxon>
        <taxon>Fabaceae</taxon>
        <taxon>Papilionoideae</taxon>
        <taxon>50 kb inversion clade</taxon>
        <taxon>dalbergioids sensu lato</taxon>
        <taxon>Dalbergieae</taxon>
        <taxon>Pterocarpus clade</taxon>
        <taxon>Stylosanthes</taxon>
    </lineage>
</organism>
<evidence type="ECO:0000313" key="9">
    <source>
        <dbReference type="EMBL" id="MED6110467.1"/>
    </source>
</evidence>
<dbReference type="InterPro" id="IPR053793">
    <property type="entry name" value="PB1-like"/>
</dbReference>
<evidence type="ECO:0000256" key="2">
    <source>
        <dbReference type="ARBA" id="ARBA00011726"/>
    </source>
</evidence>
<comment type="subunit">
    <text evidence="2 7">Homodimers and heterodimers.</text>
</comment>
<dbReference type="PANTHER" id="PTHR31384:SF8">
    <property type="entry name" value="AUXIN RESPONSE FACTOR 11"/>
    <property type="match status" value="1"/>
</dbReference>
<evidence type="ECO:0000259" key="8">
    <source>
        <dbReference type="PROSITE" id="PS51745"/>
    </source>
</evidence>
<dbReference type="Gene3D" id="3.10.20.90">
    <property type="entry name" value="Phosphatidylinositol 3-kinase Catalytic Subunit, Chain A, domain 1"/>
    <property type="match status" value="1"/>
</dbReference>
<feature type="domain" description="PB1" evidence="8">
    <location>
        <begin position="69"/>
        <end position="123"/>
    </location>
</feature>
<gene>
    <name evidence="9" type="primary">ARF11_5</name>
    <name evidence="9" type="ORF">PIB30_043219</name>
</gene>